<evidence type="ECO:0000256" key="6">
    <source>
        <dbReference type="ARBA" id="ARBA00022729"/>
    </source>
</evidence>
<dbReference type="Pfam" id="PF00954">
    <property type="entry name" value="S_locus_glycop"/>
    <property type="match status" value="1"/>
</dbReference>
<keyword evidence="7" id="KW-0430">Lectin</keyword>
<keyword evidence="4 18" id="KW-0808">Transferase</keyword>
<keyword evidence="8 18" id="KW-0547">Nucleotide-binding</keyword>
<evidence type="ECO:0000256" key="4">
    <source>
        <dbReference type="ARBA" id="ARBA00022679"/>
    </source>
</evidence>
<evidence type="ECO:0000256" key="11">
    <source>
        <dbReference type="ARBA" id="ARBA00022989"/>
    </source>
</evidence>
<dbReference type="InterPro" id="IPR024171">
    <property type="entry name" value="SRK-like_kinase"/>
</dbReference>
<dbReference type="InterPro" id="IPR000858">
    <property type="entry name" value="S_locus_glycoprot_dom"/>
</dbReference>
<dbReference type="PANTHER" id="PTHR47976">
    <property type="entry name" value="G-TYPE LECTIN S-RECEPTOR-LIKE SERINE/THREONINE-PROTEIN KINASE SD2-5"/>
    <property type="match status" value="1"/>
</dbReference>
<feature type="binding site" evidence="19">
    <location>
        <position position="551"/>
    </location>
    <ligand>
        <name>ATP</name>
        <dbReference type="ChEBI" id="CHEBI:30616"/>
    </ligand>
</feature>
<dbReference type="InterPro" id="IPR051343">
    <property type="entry name" value="G-type_lectin_kinases/EP1-like"/>
</dbReference>
<comment type="similarity">
    <text evidence="18">Belongs to the protein kinase superfamily. Ser/Thr protein kinase family.</text>
</comment>
<dbReference type="PANTHER" id="PTHR47976:SF116">
    <property type="entry name" value="RECEPTOR-LIKE SERINE_THREONINE-PROTEIN KINASE"/>
    <property type="match status" value="1"/>
</dbReference>
<dbReference type="InterPro" id="IPR011009">
    <property type="entry name" value="Kinase-like_dom_sf"/>
</dbReference>
<dbReference type="SUPFAM" id="SSF51110">
    <property type="entry name" value="alpha-D-mannose-specific plant lectins"/>
    <property type="match status" value="1"/>
</dbReference>
<evidence type="ECO:0000256" key="16">
    <source>
        <dbReference type="ARBA" id="ARBA00047899"/>
    </source>
</evidence>
<dbReference type="AlphaFoldDB" id="A0A5J4ZS74"/>
<dbReference type="EMBL" id="CM018049">
    <property type="protein sequence ID" value="KAA8520292.1"/>
    <property type="molecule type" value="Genomic_DNA"/>
</dbReference>
<dbReference type="SUPFAM" id="SSF56112">
    <property type="entry name" value="Protein kinase-like (PK-like)"/>
    <property type="match status" value="1"/>
</dbReference>
<dbReference type="InterPro" id="IPR008271">
    <property type="entry name" value="Ser/Thr_kinase_AS"/>
</dbReference>
<comment type="catalytic activity">
    <reaction evidence="17 18">
        <text>L-seryl-[protein] + ATP = O-phospho-L-seryl-[protein] + ADP + H(+)</text>
        <dbReference type="Rhea" id="RHEA:17989"/>
        <dbReference type="Rhea" id="RHEA-COMP:9863"/>
        <dbReference type="Rhea" id="RHEA-COMP:11604"/>
        <dbReference type="ChEBI" id="CHEBI:15378"/>
        <dbReference type="ChEBI" id="CHEBI:29999"/>
        <dbReference type="ChEBI" id="CHEBI:30616"/>
        <dbReference type="ChEBI" id="CHEBI:83421"/>
        <dbReference type="ChEBI" id="CHEBI:456216"/>
        <dbReference type="EC" id="2.7.11.1"/>
    </reaction>
</comment>
<dbReference type="GO" id="GO:0030246">
    <property type="term" value="F:carbohydrate binding"/>
    <property type="evidence" value="ECO:0007669"/>
    <property type="project" value="UniProtKB-KW"/>
</dbReference>
<evidence type="ECO:0000259" key="22">
    <source>
        <dbReference type="PROSITE" id="PS50011"/>
    </source>
</evidence>
<proteinExistence type="inferred from homology"/>
<evidence type="ECO:0000256" key="2">
    <source>
        <dbReference type="ARBA" id="ARBA00022527"/>
    </source>
</evidence>
<keyword evidence="5 20" id="KW-0812">Transmembrane</keyword>
<evidence type="ECO:0000256" key="21">
    <source>
        <dbReference type="SAM" id="SignalP"/>
    </source>
</evidence>
<evidence type="ECO:0000256" key="17">
    <source>
        <dbReference type="ARBA" id="ARBA00048679"/>
    </source>
</evidence>
<evidence type="ECO:0000256" key="10">
    <source>
        <dbReference type="ARBA" id="ARBA00022840"/>
    </source>
</evidence>
<dbReference type="Pfam" id="PF00069">
    <property type="entry name" value="Pkinase"/>
    <property type="match status" value="1"/>
</dbReference>
<sequence length="868" mass="97391">MAFPILRRFCPLLLLLLLLPLSAVAQTNSTINLGSSLLASEGSSSWRSPSGDFAFGFHRIDNQNLFLLAIWFDKIPNKTLVWYANGDDPAPEGSKINLTRDGRFILSDPLGQVIWEARNISDRVDHAAMLDNGNFILANIDSSHLWESFKNPADTILPTQVLGAGGMLSSRQKESNFSKGRFQLRLLPDGNLVLNTIALPTEFPYEAYYLSNTYGGDVPMNSGYLLVFNESGYLYVVRRNENIVNLTLGNIVPARDFYYRATLDYDGVFTQYAYPKAPRNGSVQPWITVWYAPNNICDFPGENGGGTCGFNSYCTLDPNSGRPSCKCIPGFSFSDPNNTFNGCKEDRIRKCQPGAPNPENLYEMQELNNIFWPTSANFEMLEPFNEDQCRSACFNDCNCVVAVIKKGRCHKKKLPLSNGRLDQSTNGKAFIKIPKSDVSSGDRCFPESGKKKKDQTNLILVGSFLLGGSLFLNFLLVPAISLVVLCSNQKKRKLIRVSSILETNLRSFTYEDLRVATDGFSEELGRGSFGTVYKGVLLSSSSRSTVVAVKKLGKMAQDGQGEKEFKTEASAIAKTHHKNLVRLLGFCDEGPHRILVYEFMSNGTLASSLFGILRPDWDKRIQMAFGIARGLMYLHDECSTQIIHCDIKPQNILLDDSFTARISDFGLAKLLMGDQTRTHTAIRGTRGYVAPEWFRSMPITAKVDVYSYGVMLLEIICCRKHIEMERENEGDAILTDWVYDCYKVHRLDKLVENDAEARNDMERVDRLVMLAIWCIQEDPSLRPSMREVTLMFEGVIKAMEWFAKVSQRLINSDFKYKFSADFEGTKSGIMIAQTELDISFYQSHRCIEFCYGHSNHGGLMSSASSYPA</sequence>
<dbReference type="Proteomes" id="UP000325577">
    <property type="component" value="Linkage Group LG6"/>
</dbReference>
<keyword evidence="2 18" id="KW-0723">Serine/threonine-protein kinase</keyword>
<dbReference type="OrthoDB" id="5857966at2759"/>
<evidence type="ECO:0000256" key="9">
    <source>
        <dbReference type="ARBA" id="ARBA00022777"/>
    </source>
</evidence>
<evidence type="ECO:0000256" key="8">
    <source>
        <dbReference type="ARBA" id="ARBA00022741"/>
    </source>
</evidence>
<evidence type="ECO:0000256" key="3">
    <source>
        <dbReference type="ARBA" id="ARBA00022536"/>
    </source>
</evidence>
<dbReference type="InterPro" id="IPR017441">
    <property type="entry name" value="Protein_kinase_ATP_BS"/>
</dbReference>
<dbReference type="GO" id="GO:0004674">
    <property type="term" value="F:protein serine/threonine kinase activity"/>
    <property type="evidence" value="ECO:0007669"/>
    <property type="project" value="UniProtKB-KW"/>
</dbReference>
<evidence type="ECO:0000313" key="25">
    <source>
        <dbReference type="Proteomes" id="UP000325577"/>
    </source>
</evidence>
<feature type="domain" description="Protein kinase" evidence="22">
    <location>
        <begin position="518"/>
        <end position="802"/>
    </location>
</feature>
<dbReference type="Gene3D" id="1.10.510.10">
    <property type="entry name" value="Transferase(Phosphotransferase) domain 1"/>
    <property type="match status" value="1"/>
</dbReference>
<keyword evidence="15" id="KW-0325">Glycoprotein</keyword>
<evidence type="ECO:0000313" key="24">
    <source>
        <dbReference type="EMBL" id="KAA8520292.1"/>
    </source>
</evidence>
<feature type="chain" id="PRO_5023817757" description="Receptor-like serine/threonine-protein kinase" evidence="21">
    <location>
        <begin position="26"/>
        <end position="868"/>
    </location>
</feature>
<keyword evidence="12 20" id="KW-0472">Membrane</keyword>
<accession>A0A5J4ZS74</accession>
<feature type="domain" description="Bulb-type lectin" evidence="23">
    <location>
        <begin position="22"/>
        <end position="150"/>
    </location>
</feature>
<dbReference type="PROSITE" id="PS50011">
    <property type="entry name" value="PROTEIN_KINASE_DOM"/>
    <property type="match status" value="1"/>
</dbReference>
<evidence type="ECO:0000256" key="15">
    <source>
        <dbReference type="ARBA" id="ARBA00023180"/>
    </source>
</evidence>
<keyword evidence="6 21" id="KW-0732">Signal</keyword>
<dbReference type="Gene3D" id="2.90.10.10">
    <property type="entry name" value="Bulb-type lectin domain"/>
    <property type="match status" value="2"/>
</dbReference>
<evidence type="ECO:0000256" key="14">
    <source>
        <dbReference type="ARBA" id="ARBA00023170"/>
    </source>
</evidence>
<evidence type="ECO:0000256" key="12">
    <source>
        <dbReference type="ARBA" id="ARBA00023136"/>
    </source>
</evidence>
<name>A0A5J4ZS74_9ASTE</name>
<feature type="signal peptide" evidence="21">
    <location>
        <begin position="1"/>
        <end position="25"/>
    </location>
</feature>
<dbReference type="CDD" id="cd00028">
    <property type="entry name" value="B_lectin"/>
    <property type="match status" value="1"/>
</dbReference>
<keyword evidence="14" id="KW-0675">Receptor</keyword>
<organism evidence="24 25">
    <name type="scientific">Nyssa sinensis</name>
    <dbReference type="NCBI Taxonomy" id="561372"/>
    <lineage>
        <taxon>Eukaryota</taxon>
        <taxon>Viridiplantae</taxon>
        <taxon>Streptophyta</taxon>
        <taxon>Embryophyta</taxon>
        <taxon>Tracheophyta</taxon>
        <taxon>Spermatophyta</taxon>
        <taxon>Magnoliopsida</taxon>
        <taxon>eudicotyledons</taxon>
        <taxon>Gunneridae</taxon>
        <taxon>Pentapetalae</taxon>
        <taxon>asterids</taxon>
        <taxon>Cornales</taxon>
        <taxon>Nyssaceae</taxon>
        <taxon>Nyssa</taxon>
    </lineage>
</organism>
<comment type="catalytic activity">
    <reaction evidence="16 18">
        <text>L-threonyl-[protein] + ATP = O-phospho-L-threonyl-[protein] + ADP + H(+)</text>
        <dbReference type="Rhea" id="RHEA:46608"/>
        <dbReference type="Rhea" id="RHEA-COMP:11060"/>
        <dbReference type="Rhea" id="RHEA-COMP:11605"/>
        <dbReference type="ChEBI" id="CHEBI:15378"/>
        <dbReference type="ChEBI" id="CHEBI:30013"/>
        <dbReference type="ChEBI" id="CHEBI:30616"/>
        <dbReference type="ChEBI" id="CHEBI:61977"/>
        <dbReference type="ChEBI" id="CHEBI:456216"/>
        <dbReference type="EC" id="2.7.11.1"/>
    </reaction>
</comment>
<dbReference type="CDD" id="cd14066">
    <property type="entry name" value="STKc_IRAK"/>
    <property type="match status" value="1"/>
</dbReference>
<dbReference type="PROSITE" id="PS00108">
    <property type="entry name" value="PROTEIN_KINASE_ST"/>
    <property type="match status" value="1"/>
</dbReference>
<evidence type="ECO:0000256" key="7">
    <source>
        <dbReference type="ARBA" id="ARBA00022734"/>
    </source>
</evidence>
<dbReference type="FunFam" id="2.90.10.30:FF:000001">
    <property type="entry name" value="Serine/threonine-protein kinase"/>
    <property type="match status" value="1"/>
</dbReference>
<dbReference type="FunFam" id="2.90.10.10:FF:000013">
    <property type="entry name" value="G-type lectin S-receptor-like serine/threonine-protein kinase LECRK1"/>
    <property type="match status" value="1"/>
</dbReference>
<dbReference type="GO" id="GO:0005524">
    <property type="term" value="F:ATP binding"/>
    <property type="evidence" value="ECO:0007669"/>
    <property type="project" value="UniProtKB-UniRule"/>
</dbReference>
<protein>
    <recommendedName>
        <fullName evidence="18">Receptor-like serine/threonine-protein kinase</fullName>
        <ecNumber evidence="18">2.7.11.1</ecNumber>
    </recommendedName>
</protein>
<dbReference type="InterPro" id="IPR036426">
    <property type="entry name" value="Bulb-type_lectin_dom_sf"/>
</dbReference>
<evidence type="ECO:0000256" key="18">
    <source>
        <dbReference type="PIRNR" id="PIRNR000641"/>
    </source>
</evidence>
<dbReference type="GO" id="GO:0048544">
    <property type="term" value="P:recognition of pollen"/>
    <property type="evidence" value="ECO:0007669"/>
    <property type="project" value="InterPro"/>
</dbReference>
<keyword evidence="10 18" id="KW-0067">ATP-binding</keyword>
<reference evidence="24 25" key="1">
    <citation type="submission" date="2019-09" db="EMBL/GenBank/DDBJ databases">
        <title>A chromosome-level genome assembly of the Chinese tupelo Nyssa sinensis.</title>
        <authorList>
            <person name="Yang X."/>
            <person name="Kang M."/>
            <person name="Yang Y."/>
            <person name="Xiong H."/>
            <person name="Wang M."/>
            <person name="Zhang Z."/>
            <person name="Wang Z."/>
            <person name="Wu H."/>
            <person name="Ma T."/>
            <person name="Liu J."/>
            <person name="Xi Z."/>
        </authorList>
    </citation>
    <scope>NUCLEOTIDE SEQUENCE [LARGE SCALE GENOMIC DNA]</scope>
    <source>
        <strain evidence="24">J267</strain>
        <tissue evidence="24">Leaf</tissue>
    </source>
</reference>
<dbReference type="GO" id="GO:0016020">
    <property type="term" value="C:membrane"/>
    <property type="evidence" value="ECO:0007669"/>
    <property type="project" value="UniProtKB-SubCell"/>
</dbReference>
<evidence type="ECO:0000256" key="13">
    <source>
        <dbReference type="ARBA" id="ARBA00023157"/>
    </source>
</evidence>
<evidence type="ECO:0000256" key="5">
    <source>
        <dbReference type="ARBA" id="ARBA00022692"/>
    </source>
</evidence>
<dbReference type="SMART" id="SM00220">
    <property type="entry name" value="S_TKc"/>
    <property type="match status" value="1"/>
</dbReference>
<keyword evidence="11 20" id="KW-1133">Transmembrane helix</keyword>
<dbReference type="PROSITE" id="PS00107">
    <property type="entry name" value="PROTEIN_KINASE_ATP"/>
    <property type="match status" value="1"/>
</dbReference>
<dbReference type="FunFam" id="3.30.200.20:FF:000059">
    <property type="entry name" value="S-receptor-like serine/threonine-protein kinase"/>
    <property type="match status" value="1"/>
</dbReference>
<dbReference type="InterPro" id="IPR000719">
    <property type="entry name" value="Prot_kinase_dom"/>
</dbReference>
<dbReference type="Pfam" id="PF01453">
    <property type="entry name" value="B_lectin"/>
    <property type="match status" value="1"/>
</dbReference>
<evidence type="ECO:0000259" key="23">
    <source>
        <dbReference type="PROSITE" id="PS50927"/>
    </source>
</evidence>
<dbReference type="PROSITE" id="PS50927">
    <property type="entry name" value="BULB_LECTIN"/>
    <property type="match status" value="1"/>
</dbReference>
<dbReference type="PIRSF" id="PIRSF000641">
    <property type="entry name" value="SRK"/>
    <property type="match status" value="1"/>
</dbReference>
<keyword evidence="25" id="KW-1185">Reference proteome</keyword>
<keyword evidence="13" id="KW-1015">Disulfide bond</keyword>
<feature type="transmembrane region" description="Helical" evidence="20">
    <location>
        <begin position="458"/>
        <end position="486"/>
    </location>
</feature>
<dbReference type="GO" id="GO:0106310">
    <property type="term" value="F:protein serine kinase activity"/>
    <property type="evidence" value="ECO:0007669"/>
    <property type="project" value="RHEA"/>
</dbReference>
<evidence type="ECO:0000256" key="19">
    <source>
        <dbReference type="PROSITE-ProRule" id="PRU10141"/>
    </source>
</evidence>
<dbReference type="SMART" id="SM00108">
    <property type="entry name" value="B_lectin"/>
    <property type="match status" value="1"/>
</dbReference>
<evidence type="ECO:0000256" key="1">
    <source>
        <dbReference type="ARBA" id="ARBA00004479"/>
    </source>
</evidence>
<dbReference type="Gene3D" id="3.30.200.20">
    <property type="entry name" value="Phosphorylase Kinase, domain 1"/>
    <property type="match status" value="1"/>
</dbReference>
<gene>
    <name evidence="24" type="ORF">F0562_014548</name>
</gene>
<evidence type="ECO:0000256" key="20">
    <source>
        <dbReference type="SAM" id="Phobius"/>
    </source>
</evidence>
<dbReference type="FunFam" id="1.10.510.10:FF:000237">
    <property type="entry name" value="G-type lectin S-receptor-like serine/threonine-protein kinase"/>
    <property type="match status" value="1"/>
</dbReference>
<keyword evidence="3" id="KW-0245">EGF-like domain</keyword>
<dbReference type="InterPro" id="IPR001480">
    <property type="entry name" value="Bulb-type_lectin_dom"/>
</dbReference>
<comment type="subcellular location">
    <subcellularLocation>
        <location evidence="1">Membrane</location>
        <topology evidence="1">Single-pass type I membrane protein</topology>
    </subcellularLocation>
</comment>
<dbReference type="EC" id="2.7.11.1" evidence="18"/>
<keyword evidence="9 18" id="KW-0418">Kinase</keyword>